<dbReference type="Proteomes" id="UP001151234">
    <property type="component" value="Unassembled WGS sequence"/>
</dbReference>
<dbReference type="PANTHER" id="PTHR43233:SF1">
    <property type="entry name" value="FAMILY N-ACETYLTRANSFERASE, PUTATIVE (AFU_ORTHOLOGUE AFUA_6G03350)-RELATED"/>
    <property type="match status" value="1"/>
</dbReference>
<accession>A0A9X3UDN5</accession>
<dbReference type="RefSeq" id="WP_267988649.1">
    <property type="nucleotide sequence ID" value="NZ_JAPJZI010000001.1"/>
</dbReference>
<dbReference type="AlphaFoldDB" id="A0A9X3UDN5"/>
<feature type="domain" description="N-acetyltransferase" evidence="1">
    <location>
        <begin position="54"/>
        <end position="107"/>
    </location>
</feature>
<dbReference type="PANTHER" id="PTHR43233">
    <property type="entry name" value="FAMILY N-ACETYLTRANSFERASE, PUTATIVE (AFU_ORTHOLOGUE AFUA_6G03350)-RELATED"/>
    <property type="match status" value="1"/>
</dbReference>
<sequence>MMLQENETGVVEWYMGPYTLSTDRARIDLNHVYRFLAEDSYWARDVSKDFIVRSAYLLDVYVDQAHRGLGLGTWLAQVIQTHPDLKSVTRWLLTTIDAHAVYGNAGFKPIAHPEWLMEVVLPMPEDGAELRSAHAENRK</sequence>
<dbReference type="EMBL" id="JAPJZI010000001">
    <property type="protein sequence ID" value="MDA5397182.1"/>
    <property type="molecule type" value="Genomic_DNA"/>
</dbReference>
<evidence type="ECO:0000313" key="3">
    <source>
        <dbReference type="Proteomes" id="UP001151234"/>
    </source>
</evidence>
<dbReference type="SUPFAM" id="SSF55729">
    <property type="entry name" value="Acyl-CoA N-acyltransferases (Nat)"/>
    <property type="match status" value="1"/>
</dbReference>
<name>A0A9X3UDN5_9HYPH</name>
<proteinExistence type="predicted"/>
<dbReference type="InterPro" id="IPR000182">
    <property type="entry name" value="GNAT_dom"/>
</dbReference>
<dbReference type="Pfam" id="PF00583">
    <property type="entry name" value="Acetyltransf_1"/>
    <property type="match status" value="1"/>
</dbReference>
<dbReference type="InterPro" id="IPR016181">
    <property type="entry name" value="Acyl_CoA_acyltransferase"/>
</dbReference>
<reference evidence="2" key="1">
    <citation type="submission" date="2022-11" db="EMBL/GenBank/DDBJ databases">
        <title>Draft genome sequence of Hoeflea poritis E7-10 and Hoeflea prorocentri PM5-8, separated from scleractinian coral Porites lutea and marine dinoflagellate.</title>
        <authorList>
            <person name="Zhang G."/>
            <person name="Wei Q."/>
            <person name="Cai L."/>
        </authorList>
    </citation>
    <scope>NUCLEOTIDE SEQUENCE</scope>
    <source>
        <strain evidence="2">PM5-8</strain>
    </source>
</reference>
<dbReference type="GO" id="GO:0016747">
    <property type="term" value="F:acyltransferase activity, transferring groups other than amino-acyl groups"/>
    <property type="evidence" value="ECO:0007669"/>
    <property type="project" value="InterPro"/>
</dbReference>
<comment type="caution">
    <text evidence="2">The sequence shown here is derived from an EMBL/GenBank/DDBJ whole genome shotgun (WGS) entry which is preliminary data.</text>
</comment>
<gene>
    <name evidence="2" type="ORF">OQ273_01245</name>
</gene>
<protein>
    <submittedName>
        <fullName evidence="2">GNAT family N-acetyltransferase</fullName>
    </submittedName>
</protein>
<dbReference type="Gene3D" id="3.40.630.30">
    <property type="match status" value="1"/>
</dbReference>
<dbReference type="CDD" id="cd04301">
    <property type="entry name" value="NAT_SF"/>
    <property type="match status" value="1"/>
</dbReference>
<organism evidence="2 3">
    <name type="scientific">Hoeflea prorocentri</name>
    <dbReference type="NCBI Taxonomy" id="1922333"/>
    <lineage>
        <taxon>Bacteria</taxon>
        <taxon>Pseudomonadati</taxon>
        <taxon>Pseudomonadota</taxon>
        <taxon>Alphaproteobacteria</taxon>
        <taxon>Hyphomicrobiales</taxon>
        <taxon>Rhizobiaceae</taxon>
        <taxon>Hoeflea</taxon>
    </lineage>
</organism>
<dbReference type="InterPro" id="IPR053144">
    <property type="entry name" value="Acetyltransferase_Butenolide"/>
</dbReference>
<keyword evidence="3" id="KW-1185">Reference proteome</keyword>
<evidence type="ECO:0000313" key="2">
    <source>
        <dbReference type="EMBL" id="MDA5397182.1"/>
    </source>
</evidence>
<evidence type="ECO:0000259" key="1">
    <source>
        <dbReference type="Pfam" id="PF00583"/>
    </source>
</evidence>